<dbReference type="InterPro" id="IPR009387">
    <property type="entry name" value="HigB-2"/>
</dbReference>
<name>A0A0F3KLM5_9GAMM</name>
<dbReference type="Proteomes" id="UP000033651">
    <property type="component" value="Unassembled WGS sequence"/>
</dbReference>
<protein>
    <submittedName>
        <fullName evidence="1">Toxin HigB-2</fullName>
    </submittedName>
</protein>
<comment type="caution">
    <text evidence="1">The sequence shown here is derived from an EMBL/GenBank/DDBJ whole genome shotgun (WGS) entry which is preliminary data.</text>
</comment>
<dbReference type="Pfam" id="PF06296">
    <property type="entry name" value="RelE"/>
    <property type="match status" value="1"/>
</dbReference>
<proteinExistence type="predicted"/>
<dbReference type="AlphaFoldDB" id="A0A0F3KLM5"/>
<organism evidence="1 2">
    <name type="scientific">Luteibacter yeojuensis</name>
    <dbReference type="NCBI Taxonomy" id="345309"/>
    <lineage>
        <taxon>Bacteria</taxon>
        <taxon>Pseudomonadati</taxon>
        <taxon>Pseudomonadota</taxon>
        <taxon>Gammaproteobacteria</taxon>
        <taxon>Lysobacterales</taxon>
        <taxon>Rhodanobacteraceae</taxon>
        <taxon>Luteibacter</taxon>
    </lineage>
</organism>
<reference evidence="1 2" key="1">
    <citation type="submission" date="2015-03" db="EMBL/GenBank/DDBJ databases">
        <title>Draft genome sequence of Luteibacter yeojuensis strain SU11.</title>
        <authorList>
            <person name="Sulaiman J."/>
            <person name="Priya K."/>
            <person name="Chan K.-G."/>
        </authorList>
    </citation>
    <scope>NUCLEOTIDE SEQUENCE [LARGE SCALE GENOMIC DNA]</scope>
    <source>
        <strain evidence="1 2">SU11</strain>
    </source>
</reference>
<accession>A0A0F3KLM5</accession>
<dbReference type="RefSeq" id="WP_045830028.1">
    <property type="nucleotide sequence ID" value="NZ_JZRB01000027.1"/>
</dbReference>
<evidence type="ECO:0000313" key="2">
    <source>
        <dbReference type="Proteomes" id="UP000033651"/>
    </source>
</evidence>
<gene>
    <name evidence="1" type="ORF">VI08_12880</name>
</gene>
<dbReference type="EMBL" id="JZRB01000027">
    <property type="protein sequence ID" value="KJV31897.1"/>
    <property type="molecule type" value="Genomic_DNA"/>
</dbReference>
<sequence length="107" mass="12193">MVFVETPLFTRRVRALLGEDQYTRLQHFLAAYPEAGDLIEGTGGLRKVRVAMSSRGKSGGARAIYYHFVAQSRIAMLLIYAKNERDDLTADQRTTLRKVVEHWNQPP</sequence>
<dbReference type="OrthoDB" id="197283at2"/>
<keyword evidence="2" id="KW-1185">Reference proteome</keyword>
<evidence type="ECO:0000313" key="1">
    <source>
        <dbReference type="EMBL" id="KJV31897.1"/>
    </source>
</evidence>
<dbReference type="PIRSF" id="PIRSF039032">
    <property type="entry name" value="HigB-2"/>
    <property type="match status" value="1"/>
</dbReference>
<dbReference type="PATRIC" id="fig|345309.4.peg.1921"/>